<evidence type="ECO:0000313" key="2">
    <source>
        <dbReference type="EMBL" id="MFB9072390.1"/>
    </source>
</evidence>
<accession>A0ABV5G0C3</accession>
<dbReference type="EMBL" id="JBHMFI010000001">
    <property type="protein sequence ID" value="MFB9072390.1"/>
    <property type="molecule type" value="Genomic_DNA"/>
</dbReference>
<organism evidence="2 3">
    <name type="scientific">Citricoccus parietis</name>
    <dbReference type="NCBI Taxonomy" id="592307"/>
    <lineage>
        <taxon>Bacteria</taxon>
        <taxon>Bacillati</taxon>
        <taxon>Actinomycetota</taxon>
        <taxon>Actinomycetes</taxon>
        <taxon>Micrococcales</taxon>
        <taxon>Micrococcaceae</taxon>
        <taxon>Citricoccus</taxon>
    </lineage>
</organism>
<gene>
    <name evidence="2" type="ORF">ACFFX0_14775</name>
</gene>
<proteinExistence type="predicted"/>
<feature type="region of interest" description="Disordered" evidence="1">
    <location>
        <begin position="1"/>
        <end position="24"/>
    </location>
</feature>
<keyword evidence="3" id="KW-1185">Reference proteome</keyword>
<dbReference type="Proteomes" id="UP001589575">
    <property type="component" value="Unassembled WGS sequence"/>
</dbReference>
<reference evidence="2 3" key="1">
    <citation type="submission" date="2024-09" db="EMBL/GenBank/DDBJ databases">
        <authorList>
            <person name="Sun Q."/>
            <person name="Mori K."/>
        </authorList>
    </citation>
    <scope>NUCLEOTIDE SEQUENCE [LARGE SCALE GENOMIC DNA]</scope>
    <source>
        <strain evidence="2 3">CCM 7609</strain>
    </source>
</reference>
<sequence>MASALLEAPAISPRTTARTRDSAEPMTVSWMVTHSPWARNGQASAVAWRLSCTDYQPSSPAHSCSVVRSSGGRFSAVKP</sequence>
<protein>
    <submittedName>
        <fullName evidence="2">Uncharacterized protein</fullName>
    </submittedName>
</protein>
<evidence type="ECO:0000313" key="3">
    <source>
        <dbReference type="Proteomes" id="UP001589575"/>
    </source>
</evidence>
<feature type="compositionally biased region" description="Polar residues" evidence="1">
    <location>
        <begin position="56"/>
        <end position="68"/>
    </location>
</feature>
<name>A0ABV5G0C3_9MICC</name>
<evidence type="ECO:0000256" key="1">
    <source>
        <dbReference type="SAM" id="MobiDB-lite"/>
    </source>
</evidence>
<comment type="caution">
    <text evidence="2">The sequence shown here is derived from an EMBL/GenBank/DDBJ whole genome shotgun (WGS) entry which is preliminary data.</text>
</comment>
<feature type="region of interest" description="Disordered" evidence="1">
    <location>
        <begin position="56"/>
        <end position="79"/>
    </location>
</feature>